<dbReference type="Gene3D" id="3.40.50.2300">
    <property type="match status" value="1"/>
</dbReference>
<evidence type="ECO:0000256" key="1">
    <source>
        <dbReference type="ARBA" id="ARBA00022553"/>
    </source>
</evidence>
<dbReference type="RefSeq" id="WP_009719622.1">
    <property type="nucleotide sequence ID" value="NZ_GG657754.1"/>
</dbReference>
<feature type="modified residue" description="4-aspartylphosphate" evidence="3">
    <location>
        <position position="28"/>
    </location>
</feature>
<sequence length="97" mass="10859">MHVLHAENGRKGLEMLSRHDMVELLLMDIMMPEMDDYTATAAIRAMPEYADLPIIAVTAKAMAGDREQTLAAGANDYITKPLDADELVACVRRWLNR</sequence>
<feature type="domain" description="Response regulatory" evidence="4">
    <location>
        <begin position="1"/>
        <end position="95"/>
    </location>
</feature>
<organism evidence="5 6">
    <name type="scientific">Streptomyces himastatinicus ATCC 53653</name>
    <dbReference type="NCBI Taxonomy" id="457427"/>
    <lineage>
        <taxon>Bacteria</taxon>
        <taxon>Bacillati</taxon>
        <taxon>Actinomycetota</taxon>
        <taxon>Actinomycetes</taxon>
        <taxon>Kitasatosporales</taxon>
        <taxon>Streptomycetaceae</taxon>
        <taxon>Streptomyces</taxon>
        <taxon>Streptomyces violaceusniger group</taxon>
    </lineage>
</organism>
<dbReference type="SMART" id="SM00448">
    <property type="entry name" value="REC"/>
    <property type="match status" value="1"/>
</dbReference>
<proteinExistence type="predicted"/>
<dbReference type="InterPro" id="IPR001789">
    <property type="entry name" value="Sig_transdc_resp-reg_receiver"/>
</dbReference>
<reference evidence="5 6" key="1">
    <citation type="submission" date="2009-02" db="EMBL/GenBank/DDBJ databases">
        <title>Annotation of Streptomyces hygroscopicus strain ATCC 53653.</title>
        <authorList>
            <consortium name="The Broad Institute Genome Sequencing Platform"/>
            <consortium name="Broad Institute Microbial Sequencing Center"/>
            <person name="Fischbach M."/>
            <person name="Godfrey P."/>
            <person name="Ward D."/>
            <person name="Young S."/>
            <person name="Zeng Q."/>
            <person name="Koehrsen M."/>
            <person name="Alvarado L."/>
            <person name="Berlin A.M."/>
            <person name="Bochicchio J."/>
            <person name="Borenstein D."/>
            <person name="Chapman S.B."/>
            <person name="Chen Z."/>
            <person name="Engels R."/>
            <person name="Freedman E."/>
            <person name="Gellesch M."/>
            <person name="Goldberg J."/>
            <person name="Griggs A."/>
            <person name="Gujja S."/>
            <person name="Heilman E.R."/>
            <person name="Heiman D.I."/>
            <person name="Hepburn T.A."/>
            <person name="Howarth C."/>
            <person name="Jen D."/>
            <person name="Larson L."/>
            <person name="Lewis B."/>
            <person name="Mehta T."/>
            <person name="Park D."/>
            <person name="Pearson M."/>
            <person name="Richards J."/>
            <person name="Roberts A."/>
            <person name="Saif S."/>
            <person name="Shea T.D."/>
            <person name="Shenoy N."/>
            <person name="Sisk P."/>
            <person name="Stolte C."/>
            <person name="Sykes S.N."/>
            <person name="Thomson T."/>
            <person name="Walk T."/>
            <person name="White J."/>
            <person name="Yandava C."/>
            <person name="Straight P."/>
            <person name="Clardy J."/>
            <person name="Hung D."/>
            <person name="Kolter R."/>
            <person name="Mekalanos J."/>
            <person name="Walker S."/>
            <person name="Walsh C.T."/>
            <person name="Wieland-Brown L.C."/>
            <person name="Haas B."/>
            <person name="Nusbaum C."/>
            <person name="Birren B."/>
        </authorList>
    </citation>
    <scope>NUCLEOTIDE SEQUENCE [LARGE SCALE GENOMIC DNA]</scope>
    <source>
        <strain evidence="5 6">ATCC 53653</strain>
    </source>
</reference>
<accession>D9WMF8</accession>
<protein>
    <submittedName>
        <fullName evidence="5">Sensor histidine kinase/response regulator</fullName>
    </submittedName>
</protein>
<dbReference type="HOGENOM" id="CLU_000445_69_17_11"/>
<dbReference type="AlphaFoldDB" id="D9WMF8"/>
<dbReference type="EMBL" id="GG657754">
    <property type="protein sequence ID" value="EFL27824.1"/>
    <property type="molecule type" value="Genomic_DNA"/>
</dbReference>
<evidence type="ECO:0000256" key="3">
    <source>
        <dbReference type="PROSITE-ProRule" id="PRU00169"/>
    </source>
</evidence>
<evidence type="ECO:0000256" key="2">
    <source>
        <dbReference type="ARBA" id="ARBA00023012"/>
    </source>
</evidence>
<evidence type="ECO:0000313" key="5">
    <source>
        <dbReference type="EMBL" id="EFL27824.1"/>
    </source>
</evidence>
<dbReference type="Pfam" id="PF00072">
    <property type="entry name" value="Response_reg"/>
    <property type="match status" value="1"/>
</dbReference>
<dbReference type="SUPFAM" id="SSF52172">
    <property type="entry name" value="CheY-like"/>
    <property type="match status" value="1"/>
</dbReference>
<keyword evidence="5" id="KW-0418">Kinase</keyword>
<dbReference type="Proteomes" id="UP000003963">
    <property type="component" value="Unassembled WGS sequence"/>
</dbReference>
<dbReference type="PROSITE" id="PS50110">
    <property type="entry name" value="RESPONSE_REGULATORY"/>
    <property type="match status" value="1"/>
</dbReference>
<keyword evidence="2" id="KW-0902">Two-component regulatory system</keyword>
<evidence type="ECO:0000313" key="6">
    <source>
        <dbReference type="Proteomes" id="UP000003963"/>
    </source>
</evidence>
<keyword evidence="1 3" id="KW-0597">Phosphoprotein</keyword>
<dbReference type="GO" id="GO:0016301">
    <property type="term" value="F:kinase activity"/>
    <property type="evidence" value="ECO:0007669"/>
    <property type="project" value="UniProtKB-KW"/>
</dbReference>
<gene>
    <name evidence="5" type="ORF">SSOG_07538</name>
</gene>
<keyword evidence="6" id="KW-1185">Reference proteome</keyword>
<dbReference type="PANTHER" id="PTHR45339">
    <property type="entry name" value="HYBRID SIGNAL TRANSDUCTION HISTIDINE KINASE J"/>
    <property type="match status" value="1"/>
</dbReference>
<dbReference type="STRING" id="457427.SSOG_07538"/>
<name>D9WMF8_9ACTN</name>
<evidence type="ECO:0000259" key="4">
    <source>
        <dbReference type="PROSITE" id="PS50110"/>
    </source>
</evidence>
<dbReference type="PANTHER" id="PTHR45339:SF1">
    <property type="entry name" value="HYBRID SIGNAL TRANSDUCTION HISTIDINE KINASE J"/>
    <property type="match status" value="1"/>
</dbReference>
<dbReference type="InterPro" id="IPR011006">
    <property type="entry name" value="CheY-like_superfamily"/>
</dbReference>
<keyword evidence="5" id="KW-0808">Transferase</keyword>
<dbReference type="GO" id="GO:0000160">
    <property type="term" value="P:phosphorelay signal transduction system"/>
    <property type="evidence" value="ECO:0007669"/>
    <property type="project" value="UniProtKB-KW"/>
</dbReference>